<dbReference type="Proteomes" id="UP001597185">
    <property type="component" value="Unassembled WGS sequence"/>
</dbReference>
<evidence type="ECO:0000313" key="1">
    <source>
        <dbReference type="EMBL" id="MFD1572060.1"/>
    </source>
</evidence>
<keyword evidence="2" id="KW-1185">Reference proteome</keyword>
<dbReference type="RefSeq" id="WP_256419403.1">
    <property type="nucleotide sequence ID" value="NZ_JANHDL010000019.1"/>
</dbReference>
<protein>
    <recommendedName>
        <fullName evidence="3">Restriction endonuclease type IV Mrr domain-containing protein</fullName>
    </recommendedName>
</protein>
<proteinExistence type="predicted"/>
<dbReference type="EMBL" id="JBHUDB010000021">
    <property type="protein sequence ID" value="MFD1572060.1"/>
    <property type="molecule type" value="Genomic_DNA"/>
</dbReference>
<comment type="caution">
    <text evidence="1">The sequence shown here is derived from an EMBL/GenBank/DDBJ whole genome shotgun (WGS) entry which is preliminary data.</text>
</comment>
<sequence>MEDIDSHIEEDVTAGLIEHFEAGGWTTATERFSDDGSGRIDLLVEHPAIGRIGIEIKTLHGYSGRSYADGIAQLLRYRELEFDGEPLDYWAFDPVVENRRRLGSHGGPDFKQFQDLMQAMANRLGFGYLNHFSEELVFRASHSRLAIPVADPETVSAEMLTSIDGLVTKRNEELPGKQGDAR</sequence>
<accession>A0ABD6C5B2</accession>
<name>A0ABD6C5B2_9EURY</name>
<evidence type="ECO:0000313" key="2">
    <source>
        <dbReference type="Proteomes" id="UP001597185"/>
    </source>
</evidence>
<evidence type="ECO:0008006" key="3">
    <source>
        <dbReference type="Google" id="ProtNLM"/>
    </source>
</evidence>
<reference evidence="1 2" key="1">
    <citation type="journal article" date="2019" name="Int. J. Syst. Evol. Microbiol.">
        <title>The Global Catalogue of Microorganisms (GCM) 10K type strain sequencing project: providing services to taxonomists for standard genome sequencing and annotation.</title>
        <authorList>
            <consortium name="The Broad Institute Genomics Platform"/>
            <consortium name="The Broad Institute Genome Sequencing Center for Infectious Disease"/>
            <person name="Wu L."/>
            <person name="Ma J."/>
        </authorList>
    </citation>
    <scope>NUCLEOTIDE SEQUENCE [LARGE SCALE GENOMIC DNA]</scope>
    <source>
        <strain evidence="1 2">CGMCC 1.12689</strain>
    </source>
</reference>
<organism evidence="1 2">
    <name type="scientific">Halorubrum laminariae</name>
    <dbReference type="NCBI Taxonomy" id="1433523"/>
    <lineage>
        <taxon>Archaea</taxon>
        <taxon>Methanobacteriati</taxon>
        <taxon>Methanobacteriota</taxon>
        <taxon>Stenosarchaea group</taxon>
        <taxon>Halobacteria</taxon>
        <taxon>Halobacteriales</taxon>
        <taxon>Haloferacaceae</taxon>
        <taxon>Halorubrum</taxon>
    </lineage>
</organism>
<dbReference type="AlphaFoldDB" id="A0ABD6C5B2"/>
<gene>
    <name evidence="1" type="ORF">ACFR9T_15990</name>
</gene>